<evidence type="ECO:0000313" key="3">
    <source>
        <dbReference type="Proteomes" id="UP000187085"/>
    </source>
</evidence>
<dbReference type="InterPro" id="IPR037171">
    <property type="entry name" value="NagB/RpiA_transferase-like"/>
</dbReference>
<dbReference type="InterPro" id="IPR003741">
    <property type="entry name" value="LUD_dom"/>
</dbReference>
<reference evidence="2 3" key="1">
    <citation type="submission" date="2016-12" db="EMBL/GenBank/DDBJ databases">
        <title>Draft genome of Tersicoccus phoenicis 1P05MA.</title>
        <authorList>
            <person name="Nakajima Y."/>
            <person name="Yoshizawa S."/>
            <person name="Nakamura K."/>
            <person name="Ogura Y."/>
            <person name="Hayashi T."/>
            <person name="Kogure K."/>
        </authorList>
    </citation>
    <scope>NUCLEOTIDE SEQUENCE [LARGE SCALE GENOMIC DNA]</scope>
    <source>
        <strain evidence="2 3">1p05MA</strain>
    </source>
</reference>
<evidence type="ECO:0000313" key="2">
    <source>
        <dbReference type="EMBL" id="OMH27752.1"/>
    </source>
</evidence>
<dbReference type="PANTHER" id="PTHR43682:SF1">
    <property type="entry name" value="LACTATE UTILIZATION PROTEIN C"/>
    <property type="match status" value="1"/>
</dbReference>
<dbReference type="Pfam" id="PF02589">
    <property type="entry name" value="LUD_dom"/>
    <property type="match status" value="1"/>
</dbReference>
<name>A0A1R1LJN8_9MICC</name>
<dbReference type="STRING" id="554083.BKD30_03735"/>
<organism evidence="2 3">
    <name type="scientific">Tersicoccus phoenicis</name>
    <dbReference type="NCBI Taxonomy" id="554083"/>
    <lineage>
        <taxon>Bacteria</taxon>
        <taxon>Bacillati</taxon>
        <taxon>Actinomycetota</taxon>
        <taxon>Actinomycetes</taxon>
        <taxon>Micrococcales</taxon>
        <taxon>Micrococcaceae</taxon>
        <taxon>Tersicoccus</taxon>
    </lineage>
</organism>
<comment type="caution">
    <text evidence="2">The sequence shown here is derived from an EMBL/GenBank/DDBJ whole genome shotgun (WGS) entry which is preliminary data.</text>
</comment>
<evidence type="ECO:0000259" key="1">
    <source>
        <dbReference type="Pfam" id="PF02589"/>
    </source>
</evidence>
<dbReference type="Gene3D" id="3.40.50.10420">
    <property type="entry name" value="NagB/RpiA/CoA transferase-like"/>
    <property type="match status" value="1"/>
</dbReference>
<dbReference type="Proteomes" id="UP000187085">
    <property type="component" value="Unassembled WGS sequence"/>
</dbReference>
<proteinExistence type="predicted"/>
<dbReference type="AlphaFoldDB" id="A0A1R1LJN8"/>
<sequence>MNGETTSAAWTTGTTALSAKEEILARVRGAIGGNAASAPRVPRAYRRESDLSTEERIELLVDRLVDYRADVEVIDAADLADAVARRLGDAPSYVVPPALDEATHPLAEIPTAARRLVDSPESPLEVGILDQAGAVVTSSAVSVAQTGTIFLDGSPDQGRRAITLVPDHHICIVPVASIVALVPEALERLTPTRPTTMISGPSATSDIELERVEGVHGPRHLDVLIVR</sequence>
<dbReference type="SUPFAM" id="SSF100950">
    <property type="entry name" value="NagB/RpiA/CoA transferase-like"/>
    <property type="match status" value="1"/>
</dbReference>
<dbReference type="InterPro" id="IPR024185">
    <property type="entry name" value="FTHF_cligase-like_sf"/>
</dbReference>
<protein>
    <submittedName>
        <fullName evidence="2">Lactate utilization protein C</fullName>
    </submittedName>
</protein>
<accession>A0A1R1LJN8</accession>
<gene>
    <name evidence="2" type="ORF">BKD30_03735</name>
</gene>
<dbReference type="PANTHER" id="PTHR43682">
    <property type="entry name" value="LACTATE UTILIZATION PROTEIN C"/>
    <property type="match status" value="1"/>
</dbReference>
<keyword evidence="3" id="KW-1185">Reference proteome</keyword>
<dbReference type="EMBL" id="MRDE01000016">
    <property type="protein sequence ID" value="OMH27752.1"/>
    <property type="molecule type" value="Genomic_DNA"/>
</dbReference>
<feature type="domain" description="LUD" evidence="1">
    <location>
        <begin position="131"/>
        <end position="226"/>
    </location>
</feature>
<dbReference type="OrthoDB" id="9794187at2"/>
<dbReference type="RefSeq" id="WP_076702101.1">
    <property type="nucleotide sequence ID" value="NZ_MRDE01000016.1"/>
</dbReference>